<reference evidence="2" key="1">
    <citation type="journal article" date="2020" name="Nat. Commun.">
        <title>Genome assembly of wild tea tree DASZ reveals pedigree and selection history of tea varieties.</title>
        <authorList>
            <person name="Zhang W."/>
            <person name="Zhang Y."/>
            <person name="Qiu H."/>
            <person name="Guo Y."/>
            <person name="Wan H."/>
            <person name="Zhang X."/>
            <person name="Scossa F."/>
            <person name="Alseekh S."/>
            <person name="Zhang Q."/>
            <person name="Wang P."/>
            <person name="Xu L."/>
            <person name="Schmidt M.H."/>
            <person name="Jia X."/>
            <person name="Li D."/>
            <person name="Zhu A."/>
            <person name="Guo F."/>
            <person name="Chen W."/>
            <person name="Ni D."/>
            <person name="Usadel B."/>
            <person name="Fernie A.R."/>
            <person name="Wen W."/>
        </authorList>
    </citation>
    <scope>NUCLEOTIDE SEQUENCE [LARGE SCALE GENOMIC DNA]</scope>
    <source>
        <strain evidence="2">cv. G240</strain>
    </source>
</reference>
<proteinExistence type="predicted"/>
<sequence>MHGHIRPYCYKLHGRVYLPRPRNKKLETMSRQVPIEREGNHNVKTPPKNRNSYNFVHTKAVWVRKLDLC</sequence>
<dbReference type="AlphaFoldDB" id="A0A7J7G119"/>
<dbReference type="Proteomes" id="UP000593564">
    <property type="component" value="Unassembled WGS sequence"/>
</dbReference>
<keyword evidence="2" id="KW-1185">Reference proteome</keyword>
<dbReference type="EMBL" id="JACBKZ010000014">
    <property type="protein sequence ID" value="KAF5934332.1"/>
    <property type="molecule type" value="Genomic_DNA"/>
</dbReference>
<gene>
    <name evidence="1" type="ORF">HYC85_030503</name>
</gene>
<reference evidence="1 2" key="2">
    <citation type="submission" date="2020-07" db="EMBL/GenBank/DDBJ databases">
        <title>Genome assembly of wild tea tree DASZ reveals pedigree and selection history of tea varieties.</title>
        <authorList>
            <person name="Zhang W."/>
        </authorList>
    </citation>
    <scope>NUCLEOTIDE SEQUENCE [LARGE SCALE GENOMIC DNA]</scope>
    <source>
        <strain evidence="2">cv. G240</strain>
        <tissue evidence="1">Leaf</tissue>
    </source>
</reference>
<accession>A0A7J7G119</accession>
<evidence type="ECO:0000313" key="2">
    <source>
        <dbReference type="Proteomes" id="UP000593564"/>
    </source>
</evidence>
<evidence type="ECO:0000313" key="1">
    <source>
        <dbReference type="EMBL" id="KAF5934332.1"/>
    </source>
</evidence>
<name>A0A7J7G119_CAMSI</name>
<comment type="caution">
    <text evidence="1">The sequence shown here is derived from an EMBL/GenBank/DDBJ whole genome shotgun (WGS) entry which is preliminary data.</text>
</comment>
<protein>
    <submittedName>
        <fullName evidence="1">Uncharacterized protein</fullName>
    </submittedName>
</protein>
<organism evidence="1 2">
    <name type="scientific">Camellia sinensis</name>
    <name type="common">Tea plant</name>
    <name type="synonym">Thea sinensis</name>
    <dbReference type="NCBI Taxonomy" id="4442"/>
    <lineage>
        <taxon>Eukaryota</taxon>
        <taxon>Viridiplantae</taxon>
        <taxon>Streptophyta</taxon>
        <taxon>Embryophyta</taxon>
        <taxon>Tracheophyta</taxon>
        <taxon>Spermatophyta</taxon>
        <taxon>Magnoliopsida</taxon>
        <taxon>eudicotyledons</taxon>
        <taxon>Gunneridae</taxon>
        <taxon>Pentapetalae</taxon>
        <taxon>asterids</taxon>
        <taxon>Ericales</taxon>
        <taxon>Theaceae</taxon>
        <taxon>Camellia</taxon>
    </lineage>
</organism>